<accession>A0A0C3HV49</accession>
<protein>
    <recommendedName>
        <fullName evidence="1">Heterokaryon incompatibility domain-containing protein</fullName>
    </recommendedName>
</protein>
<dbReference type="Proteomes" id="UP000054321">
    <property type="component" value="Unassembled WGS sequence"/>
</dbReference>
<keyword evidence="3" id="KW-1185">Reference proteome</keyword>
<dbReference type="PANTHER" id="PTHR24148:SF73">
    <property type="entry name" value="HET DOMAIN PROTEIN (AFU_ORTHOLOGUE AFUA_8G01020)"/>
    <property type="match status" value="1"/>
</dbReference>
<dbReference type="HOGENOM" id="CLU_004184_7_4_1"/>
<dbReference type="InterPro" id="IPR052895">
    <property type="entry name" value="HetReg/Transcr_Mod"/>
</dbReference>
<feature type="domain" description="Heterokaryon incompatibility" evidence="1">
    <location>
        <begin position="114"/>
        <end position="215"/>
    </location>
</feature>
<dbReference type="STRING" id="913774.A0A0C3HV49"/>
<reference evidence="3" key="2">
    <citation type="submission" date="2015-01" db="EMBL/GenBank/DDBJ databases">
        <title>Evolutionary Origins and Diversification of the Mycorrhizal Mutualists.</title>
        <authorList>
            <consortium name="DOE Joint Genome Institute"/>
            <consortium name="Mycorrhizal Genomics Consortium"/>
            <person name="Kohler A."/>
            <person name="Kuo A."/>
            <person name="Nagy L.G."/>
            <person name="Floudas D."/>
            <person name="Copeland A."/>
            <person name="Barry K.W."/>
            <person name="Cichocki N."/>
            <person name="Veneault-Fourrey C."/>
            <person name="LaButti K."/>
            <person name="Lindquist E.A."/>
            <person name="Lipzen A."/>
            <person name="Lundell T."/>
            <person name="Morin E."/>
            <person name="Murat C."/>
            <person name="Riley R."/>
            <person name="Ohm R."/>
            <person name="Sun H."/>
            <person name="Tunlid A."/>
            <person name="Henrissat B."/>
            <person name="Grigoriev I.V."/>
            <person name="Hibbett D.S."/>
            <person name="Martin F."/>
        </authorList>
    </citation>
    <scope>NUCLEOTIDE SEQUENCE [LARGE SCALE GENOMIC DNA]</scope>
    <source>
        <strain evidence="3">Zn</strain>
    </source>
</reference>
<dbReference type="Pfam" id="PF06985">
    <property type="entry name" value="HET"/>
    <property type="match status" value="1"/>
</dbReference>
<organism evidence="2 3">
    <name type="scientific">Oidiodendron maius (strain Zn)</name>
    <dbReference type="NCBI Taxonomy" id="913774"/>
    <lineage>
        <taxon>Eukaryota</taxon>
        <taxon>Fungi</taxon>
        <taxon>Dikarya</taxon>
        <taxon>Ascomycota</taxon>
        <taxon>Pezizomycotina</taxon>
        <taxon>Leotiomycetes</taxon>
        <taxon>Leotiomycetes incertae sedis</taxon>
        <taxon>Myxotrichaceae</taxon>
        <taxon>Oidiodendron</taxon>
    </lineage>
</organism>
<name>A0A0C3HV49_OIDMZ</name>
<evidence type="ECO:0000259" key="1">
    <source>
        <dbReference type="Pfam" id="PF06985"/>
    </source>
</evidence>
<dbReference type="AlphaFoldDB" id="A0A0C3HV49"/>
<sequence length="645" mass="71932">MACTSRAGPESCIPGLASPYEPLDESHSEIRLLEILSVSSKTIDCRLHTVTLSNAPPFIALSYVWGNPNLTEKISLNGTSIDVMVNLTAALRSVKKHWQKEFLNRDPSMFRLWNMGSIYSSAELVIAWLGTENETLNLAFDTCEILAAGFGEAVPLQDQPVTLADIQWLSAHPSLCEVDDPTMEVTLTFRKNRRWAAFDDLTGHSFWERIWITQESIEAMYRFQNSPLYETPDFISSDVFSVFSEPAFALHFILGVDGVRSILHYLHSLSPNPPRNDLGKRVPVKAGANTLEILAKMTEHKKATNPKDYIYGMLGLSGLEVIPKYSASTPAYTAFVDYVNAVLKALRNEEMTSQDENQNYPLFFLSQAGIGILDYPKDFPTWAPNYPMISKSPSTLPDIARGTSISASVADYPELYMGLPNDAHALFDDGPLFQLLHGFVHRRSQAAIGIPPLQALTRILLMDLSPVSLALFDRCLQIIKLRIKGFRGLPTVKKRWLALADRLGLASESTTIAWIVDNFWTNEEMTKHSMHRVSLLEHARQNFGSVEEKDIDEQVRLTMDLCIFFRVFETESGDVGLGPKGCQPGDIVCLLSGSSVPVVLRIIDCYYVHVGTCFVPNLMDATKVFITPSVVPIKLFGTIRLCLTV</sequence>
<reference evidence="2 3" key="1">
    <citation type="submission" date="2014-04" db="EMBL/GenBank/DDBJ databases">
        <authorList>
            <consortium name="DOE Joint Genome Institute"/>
            <person name="Kuo A."/>
            <person name="Martino E."/>
            <person name="Perotto S."/>
            <person name="Kohler A."/>
            <person name="Nagy L.G."/>
            <person name="Floudas D."/>
            <person name="Copeland A."/>
            <person name="Barry K.W."/>
            <person name="Cichocki N."/>
            <person name="Veneault-Fourrey C."/>
            <person name="LaButti K."/>
            <person name="Lindquist E.A."/>
            <person name="Lipzen A."/>
            <person name="Lundell T."/>
            <person name="Morin E."/>
            <person name="Murat C."/>
            <person name="Sun H."/>
            <person name="Tunlid A."/>
            <person name="Henrissat B."/>
            <person name="Grigoriev I.V."/>
            <person name="Hibbett D.S."/>
            <person name="Martin F."/>
            <person name="Nordberg H.P."/>
            <person name="Cantor M.N."/>
            <person name="Hua S.X."/>
        </authorList>
    </citation>
    <scope>NUCLEOTIDE SEQUENCE [LARGE SCALE GENOMIC DNA]</scope>
    <source>
        <strain evidence="2 3">Zn</strain>
    </source>
</reference>
<gene>
    <name evidence="2" type="ORF">OIDMADRAFT_46809</name>
</gene>
<dbReference type="InParanoid" id="A0A0C3HV49"/>
<dbReference type="EMBL" id="KN832870">
    <property type="protein sequence ID" value="KIN06885.1"/>
    <property type="molecule type" value="Genomic_DNA"/>
</dbReference>
<evidence type="ECO:0000313" key="3">
    <source>
        <dbReference type="Proteomes" id="UP000054321"/>
    </source>
</evidence>
<evidence type="ECO:0000313" key="2">
    <source>
        <dbReference type="EMBL" id="KIN06885.1"/>
    </source>
</evidence>
<dbReference type="OrthoDB" id="5386682at2759"/>
<proteinExistence type="predicted"/>
<dbReference type="PANTHER" id="PTHR24148">
    <property type="entry name" value="ANKYRIN REPEAT DOMAIN-CONTAINING PROTEIN 39 HOMOLOG-RELATED"/>
    <property type="match status" value="1"/>
</dbReference>
<dbReference type="InterPro" id="IPR010730">
    <property type="entry name" value="HET"/>
</dbReference>